<dbReference type="InterPro" id="IPR012334">
    <property type="entry name" value="Pectin_lyas_fold"/>
</dbReference>
<organism evidence="2 3">
    <name type="scientific">Fuscibacter oryzae</name>
    <dbReference type="NCBI Taxonomy" id="2803939"/>
    <lineage>
        <taxon>Bacteria</taxon>
        <taxon>Pseudomonadati</taxon>
        <taxon>Pseudomonadota</taxon>
        <taxon>Alphaproteobacteria</taxon>
        <taxon>Rhodobacterales</taxon>
        <taxon>Paracoccaceae</taxon>
        <taxon>Fuscibacter</taxon>
    </lineage>
</organism>
<dbReference type="SUPFAM" id="SSF51126">
    <property type="entry name" value="Pectin lyase-like"/>
    <property type="match status" value="1"/>
</dbReference>
<sequence length="559" mass="58969">MATIKVSNQTQLLSALKTASGGDTILLANGSYGDITLKNQFSSAVTIQAENPLGATFAKITLNGASNLAFDGLKLQYSFAASSSSQISLTNSTSNSILNFRDVNGLVVDNVTATGGQYSILLNSIQNFTVTNSTFGNVSTDVMRITGNSYNGLVENNVLSDTVALSGTHPDLIQFFASNGITPHDIIIRGNLLYDNPSTGEVMAQGIFVSDPAAGGYKNILIEDNLINVNSPNSIYINGGQQNVVVRHNTLIPGVGDGGAIIRLVDKAGMNNSGTIIEGNVAKMILDETKASVVTDNYFYGRNADLPSLFHGTNGTSWENFVPVAGSAIDFGTGLGAQDRLAHLLLEHFGTATPIQQAEAPAVVTPAGPTSVYHLDTSYELSGTKSGVVKLADNKAMDIDTGSIHVNFNADTVAGSRGIISKGAIGYDDDFSVWIKDGKLILCAENDLGQTITLSKTGIKANTDYDVLITFDEQKVKLWVNGSQVGEAAFDLDLSGNSEYLVLGGVNGQSTRGTTDKVASFFDGTISNLSVYDSVLTPTEFATLEALRHSHDLATPITY</sequence>
<gene>
    <name evidence="2" type="ORF">JI744_18560</name>
</gene>
<dbReference type="Pfam" id="PF13229">
    <property type="entry name" value="Beta_helix"/>
    <property type="match status" value="1"/>
</dbReference>
<dbReference type="InterPro" id="IPR039448">
    <property type="entry name" value="Beta_helix"/>
</dbReference>
<evidence type="ECO:0000313" key="3">
    <source>
        <dbReference type="Proteomes" id="UP000619033"/>
    </source>
</evidence>
<keyword evidence="3" id="KW-1185">Reference proteome</keyword>
<reference evidence="2" key="1">
    <citation type="submission" date="2021-01" db="EMBL/GenBank/DDBJ databases">
        <title>Genome seq and assembly of Tabrizicola sp. KVB23.</title>
        <authorList>
            <person name="Chhetri G."/>
        </authorList>
    </citation>
    <scope>NUCLEOTIDE SEQUENCE</scope>
    <source>
        <strain evidence="2">KVB23</strain>
    </source>
</reference>
<dbReference type="InterPro" id="IPR011050">
    <property type="entry name" value="Pectin_lyase_fold/virulence"/>
</dbReference>
<evidence type="ECO:0000259" key="1">
    <source>
        <dbReference type="Pfam" id="PF13229"/>
    </source>
</evidence>
<feature type="domain" description="Right handed beta helix" evidence="1">
    <location>
        <begin position="63"/>
        <end position="251"/>
    </location>
</feature>
<proteinExistence type="predicted"/>
<dbReference type="InterPro" id="IPR013320">
    <property type="entry name" value="ConA-like_dom_sf"/>
</dbReference>
<dbReference type="Pfam" id="PF13385">
    <property type="entry name" value="Laminin_G_3"/>
    <property type="match status" value="1"/>
</dbReference>
<protein>
    <submittedName>
        <fullName evidence="2">Right-handed parallel beta-helix repeat-containing protein</fullName>
    </submittedName>
</protein>
<dbReference type="Gene3D" id="2.160.20.10">
    <property type="entry name" value="Single-stranded right-handed beta-helix, Pectin lyase-like"/>
    <property type="match status" value="1"/>
</dbReference>
<name>A0A8J7SWW6_9RHOB</name>
<dbReference type="Gene3D" id="2.60.120.200">
    <property type="match status" value="1"/>
</dbReference>
<dbReference type="Proteomes" id="UP000619033">
    <property type="component" value="Unassembled WGS sequence"/>
</dbReference>
<dbReference type="SUPFAM" id="SSF49899">
    <property type="entry name" value="Concanavalin A-like lectins/glucanases"/>
    <property type="match status" value="1"/>
</dbReference>
<comment type="caution">
    <text evidence="2">The sequence shown here is derived from an EMBL/GenBank/DDBJ whole genome shotgun (WGS) entry which is preliminary data.</text>
</comment>
<dbReference type="AlphaFoldDB" id="A0A8J7SWW6"/>
<dbReference type="EMBL" id="JAESVP010000014">
    <property type="protein sequence ID" value="MBL4930106.1"/>
    <property type="molecule type" value="Genomic_DNA"/>
</dbReference>
<accession>A0A8J7SWW6</accession>
<dbReference type="RefSeq" id="WP_202662675.1">
    <property type="nucleotide sequence ID" value="NZ_JAESVP010000014.1"/>
</dbReference>
<evidence type="ECO:0000313" key="2">
    <source>
        <dbReference type="EMBL" id="MBL4930106.1"/>
    </source>
</evidence>